<name>A0A2M7U094_9BACT</name>
<gene>
    <name evidence="2" type="ORF">COY16_02310</name>
</gene>
<evidence type="ECO:0000256" key="1">
    <source>
        <dbReference type="SAM" id="Phobius"/>
    </source>
</evidence>
<dbReference type="Proteomes" id="UP000228503">
    <property type="component" value="Unassembled WGS sequence"/>
</dbReference>
<organism evidence="2 3">
    <name type="scientific">Candidatus Roizmanbacteria bacterium CG_4_10_14_0_2_um_filter_39_13</name>
    <dbReference type="NCBI Taxonomy" id="1974825"/>
    <lineage>
        <taxon>Bacteria</taxon>
        <taxon>Candidatus Roizmaniibacteriota</taxon>
    </lineage>
</organism>
<evidence type="ECO:0008006" key="4">
    <source>
        <dbReference type="Google" id="ProtNLM"/>
    </source>
</evidence>
<keyword evidence="1" id="KW-1133">Transmembrane helix</keyword>
<dbReference type="EMBL" id="PFOB01000026">
    <property type="protein sequence ID" value="PIZ63332.1"/>
    <property type="molecule type" value="Genomic_DNA"/>
</dbReference>
<keyword evidence="1" id="KW-0472">Membrane</keyword>
<reference evidence="3" key="1">
    <citation type="submission" date="2017-09" db="EMBL/GenBank/DDBJ databases">
        <title>Depth-based differentiation of microbial function through sediment-hosted aquifers and enrichment of novel symbionts in the deep terrestrial subsurface.</title>
        <authorList>
            <person name="Probst A.J."/>
            <person name="Ladd B."/>
            <person name="Jarett J.K."/>
            <person name="Geller-Mcgrath D.E."/>
            <person name="Sieber C.M.K."/>
            <person name="Emerson J.B."/>
            <person name="Anantharaman K."/>
            <person name="Thomas B.C."/>
            <person name="Malmstrom R."/>
            <person name="Stieglmeier M."/>
            <person name="Klingl A."/>
            <person name="Woyke T."/>
            <person name="Ryan C.M."/>
            <person name="Banfield J.F."/>
        </authorList>
    </citation>
    <scope>NUCLEOTIDE SEQUENCE [LARGE SCALE GENOMIC DNA]</scope>
</reference>
<comment type="caution">
    <text evidence="2">The sequence shown here is derived from an EMBL/GenBank/DDBJ whole genome shotgun (WGS) entry which is preliminary data.</text>
</comment>
<evidence type="ECO:0000313" key="2">
    <source>
        <dbReference type="EMBL" id="PIZ63332.1"/>
    </source>
</evidence>
<proteinExistence type="predicted"/>
<keyword evidence="1" id="KW-0812">Transmembrane</keyword>
<dbReference type="AlphaFoldDB" id="A0A2M7U094"/>
<sequence length="163" mass="18416">MHKNNSQQSSFSIIEVIVFASMLSIVLVAAVAYTVRLVFTMTHDRHKLLATHYVEEMHEWLNGERESDWEQFQNYSSTTGTTYCINDPLNLSRTLASLSTGLCGFTGVGTASTTNPLIFQRQLILLKDRAKTATKVTATVRVSWRDEGVLYSEEIVTVYSVWE</sequence>
<protein>
    <recommendedName>
        <fullName evidence="4">Type II secretion system protein</fullName>
    </recommendedName>
</protein>
<accession>A0A2M7U094</accession>
<evidence type="ECO:0000313" key="3">
    <source>
        <dbReference type="Proteomes" id="UP000228503"/>
    </source>
</evidence>
<feature type="transmembrane region" description="Helical" evidence="1">
    <location>
        <begin position="12"/>
        <end position="39"/>
    </location>
</feature>